<reference evidence="12" key="2">
    <citation type="submission" date="2025-09" db="UniProtKB">
        <authorList>
            <consortium name="Ensembl"/>
        </authorList>
    </citation>
    <scope>IDENTIFICATION</scope>
</reference>
<evidence type="ECO:0000256" key="10">
    <source>
        <dbReference type="PIRSR" id="PIRSR001065-1"/>
    </source>
</evidence>
<dbReference type="PANTHER" id="PTHR31698">
    <property type="entry name" value="LYSOZYME G FAMILY MEMBER"/>
    <property type="match status" value="1"/>
</dbReference>
<evidence type="ECO:0000313" key="12">
    <source>
        <dbReference type="Ensembl" id="ENSGMOP00000041285.1"/>
    </source>
</evidence>
<dbReference type="InterPro" id="IPR002152">
    <property type="entry name" value="Glyco_hydro_23"/>
</dbReference>
<dbReference type="CDD" id="cd01021">
    <property type="entry name" value="GEWL"/>
    <property type="match status" value="1"/>
</dbReference>
<dbReference type="AlphaFoldDB" id="A0A8C5B5P8"/>
<feature type="active site" evidence="10">
    <location>
        <position position="119"/>
    </location>
</feature>
<evidence type="ECO:0000256" key="9">
    <source>
        <dbReference type="ARBA" id="ARBA00031262"/>
    </source>
</evidence>
<dbReference type="Ensembl" id="ENSGMOT00000064449.1">
    <property type="protein sequence ID" value="ENSGMOP00000041285.1"/>
    <property type="gene ID" value="ENSGMOG00000028031.1"/>
</dbReference>
<dbReference type="PIRSF" id="PIRSF001065">
    <property type="entry name" value="Lysozyme_g"/>
    <property type="match status" value="1"/>
</dbReference>
<dbReference type="GO" id="GO:0003796">
    <property type="term" value="F:lysozyme activity"/>
    <property type="evidence" value="ECO:0007669"/>
    <property type="project" value="UniProtKB-UniRule"/>
</dbReference>
<keyword evidence="7" id="KW-0378">Hydrolase</keyword>
<dbReference type="PRINTS" id="PR00749">
    <property type="entry name" value="LYSOZYMEG"/>
</dbReference>
<protein>
    <recommendedName>
        <fullName evidence="4">Lysozyme g</fullName>
        <ecNumber evidence="3">3.2.1.17</ecNumber>
    </recommendedName>
    <alternativeName>
        <fullName evidence="9">1,4-beta-N-acetylmuramidase</fullName>
    </alternativeName>
</protein>
<dbReference type="Pfam" id="PF01464">
    <property type="entry name" value="SLT"/>
    <property type="match status" value="1"/>
</dbReference>
<accession>A0A8C5B5P8</accession>
<dbReference type="GO" id="GO:0031640">
    <property type="term" value="P:killing of cells of another organism"/>
    <property type="evidence" value="ECO:0007669"/>
    <property type="project" value="UniProtKB-KW"/>
</dbReference>
<evidence type="ECO:0000256" key="1">
    <source>
        <dbReference type="ARBA" id="ARBA00000632"/>
    </source>
</evidence>
<feature type="active site" evidence="10">
    <location>
        <position position="102"/>
    </location>
</feature>
<dbReference type="GO" id="GO:0050830">
    <property type="term" value="P:defense response to Gram-positive bacterium"/>
    <property type="evidence" value="ECO:0007669"/>
    <property type="project" value="TreeGrafter"/>
</dbReference>
<evidence type="ECO:0000256" key="5">
    <source>
        <dbReference type="ARBA" id="ARBA00022529"/>
    </source>
</evidence>
<dbReference type="Proteomes" id="UP000694546">
    <property type="component" value="Chromosome 3"/>
</dbReference>
<evidence type="ECO:0000313" key="13">
    <source>
        <dbReference type="Proteomes" id="UP000694546"/>
    </source>
</evidence>
<keyword evidence="5" id="KW-0929">Antimicrobial</keyword>
<evidence type="ECO:0000256" key="2">
    <source>
        <dbReference type="ARBA" id="ARBA00008902"/>
    </source>
</evidence>
<evidence type="ECO:0000259" key="11">
    <source>
        <dbReference type="Pfam" id="PF01464"/>
    </source>
</evidence>
<dbReference type="GO" id="GO:0009253">
    <property type="term" value="P:peptidoglycan catabolic process"/>
    <property type="evidence" value="ECO:0007669"/>
    <property type="project" value="InterPro"/>
</dbReference>
<gene>
    <name evidence="12" type="primary">LOC115541103</name>
</gene>
<proteinExistence type="inferred from homology"/>
<dbReference type="GO" id="GO:0005576">
    <property type="term" value="C:extracellular region"/>
    <property type="evidence" value="ECO:0007669"/>
    <property type="project" value="TreeGrafter"/>
</dbReference>
<evidence type="ECO:0000256" key="7">
    <source>
        <dbReference type="ARBA" id="ARBA00022801"/>
    </source>
</evidence>
<feature type="domain" description="Transglycosylase SLT" evidence="11">
    <location>
        <begin position="81"/>
        <end position="196"/>
    </location>
</feature>
<keyword evidence="6" id="KW-0081">Bacteriolytic enzyme</keyword>
<evidence type="ECO:0000256" key="4">
    <source>
        <dbReference type="ARBA" id="ARBA00016485"/>
    </source>
</evidence>
<comment type="similarity">
    <text evidence="2">Belongs to the glycosyl hydrolase 23 family.</text>
</comment>
<evidence type="ECO:0000256" key="3">
    <source>
        <dbReference type="ARBA" id="ARBA00012732"/>
    </source>
</evidence>
<sequence>MMGIKELKSISKIFSGIFLLTSLNFCPGIHSVGYGDITQVETSGASSKTSRQDKLEYDGVRASHTMAQTDAGRMEKYKSFINNVAKKHVVDPAVIAAIISRESRAGNVIFNTTPPGWGDNYNGFGLMQVDKRYHEPRGAWNSEEHIDQATGILVNFIQLIQKKFPSWSTEQQLKGAIAAYNTGDGRVESYESVDSRTTGKDYSNDVVARAQWYKKNGF</sequence>
<evidence type="ECO:0000256" key="6">
    <source>
        <dbReference type="ARBA" id="ARBA00022638"/>
    </source>
</evidence>
<dbReference type="GeneTree" id="ENSGT00390000017614"/>
<name>A0A8C5B5P8_GADMO</name>
<evidence type="ECO:0000256" key="8">
    <source>
        <dbReference type="ARBA" id="ARBA00023295"/>
    </source>
</evidence>
<dbReference type="InterPro" id="IPR008258">
    <property type="entry name" value="Transglycosylase_SLT_dom_1"/>
</dbReference>
<dbReference type="PANTHER" id="PTHR31698:SF12">
    <property type="entry name" value="LYSOZYME G"/>
    <property type="match status" value="1"/>
</dbReference>
<dbReference type="EC" id="3.2.1.17" evidence="3"/>
<dbReference type="InterPro" id="IPR023346">
    <property type="entry name" value="Lysozyme-like_dom_sf"/>
</dbReference>
<dbReference type="Gene3D" id="1.10.530.10">
    <property type="match status" value="1"/>
</dbReference>
<dbReference type="OMA" id="IMTMETP"/>
<comment type="catalytic activity">
    <reaction evidence="1">
        <text>Hydrolysis of (1-&gt;4)-beta-linkages between N-acetylmuramic acid and N-acetyl-D-glucosamine residues in a peptidoglycan and between N-acetyl-D-glucosamine residues in chitodextrins.</text>
        <dbReference type="EC" id="3.2.1.17"/>
    </reaction>
</comment>
<keyword evidence="13" id="KW-1185">Reference proteome</keyword>
<organism evidence="12 13">
    <name type="scientific">Gadus morhua</name>
    <name type="common">Atlantic cod</name>
    <dbReference type="NCBI Taxonomy" id="8049"/>
    <lineage>
        <taxon>Eukaryota</taxon>
        <taxon>Metazoa</taxon>
        <taxon>Chordata</taxon>
        <taxon>Craniata</taxon>
        <taxon>Vertebrata</taxon>
        <taxon>Euteleostomi</taxon>
        <taxon>Actinopterygii</taxon>
        <taxon>Neopterygii</taxon>
        <taxon>Teleostei</taxon>
        <taxon>Neoteleostei</taxon>
        <taxon>Acanthomorphata</taxon>
        <taxon>Zeiogadaria</taxon>
        <taxon>Gadariae</taxon>
        <taxon>Gadiformes</taxon>
        <taxon>Gadoidei</taxon>
        <taxon>Gadidae</taxon>
        <taxon>Gadus</taxon>
    </lineage>
</organism>
<reference evidence="12" key="1">
    <citation type="submission" date="2025-08" db="UniProtKB">
        <authorList>
            <consortium name="Ensembl"/>
        </authorList>
    </citation>
    <scope>IDENTIFICATION</scope>
</reference>
<dbReference type="SUPFAM" id="SSF53955">
    <property type="entry name" value="Lysozyme-like"/>
    <property type="match status" value="1"/>
</dbReference>
<keyword evidence="8" id="KW-0326">Glycosidase</keyword>